<reference evidence="1" key="2">
    <citation type="submission" date="2025-08" db="UniProtKB">
        <authorList>
            <consortium name="Ensembl"/>
        </authorList>
    </citation>
    <scope>IDENTIFICATION</scope>
</reference>
<dbReference type="EMBL" id="ABDC03000442">
    <property type="status" value="NOT_ANNOTATED_CDS"/>
    <property type="molecule type" value="Genomic_DNA"/>
</dbReference>
<sequence>MVSNGCLSLGSLDTSTAIFQTPLLINSLTCDQGILYSYPQGLSQGVADVIIE</sequence>
<evidence type="ECO:0000313" key="1">
    <source>
        <dbReference type="Ensembl" id="ENSMICP00000051713.1"/>
    </source>
</evidence>
<keyword evidence="2" id="KW-1185">Reference proteome</keyword>
<dbReference type="Proteomes" id="UP000694394">
    <property type="component" value="Chromosome 1"/>
</dbReference>
<name>A0A8C5YL11_MICMU</name>
<proteinExistence type="predicted"/>
<dbReference type="Ensembl" id="ENSMICT00000073476.1">
    <property type="protein sequence ID" value="ENSMICP00000051713.1"/>
    <property type="gene ID" value="ENSMICG00000048889.1"/>
</dbReference>
<protein>
    <submittedName>
        <fullName evidence="1">Uncharacterized protein</fullName>
    </submittedName>
</protein>
<organism evidence="1 2">
    <name type="scientific">Microcebus murinus</name>
    <name type="common">Gray mouse lemur</name>
    <name type="synonym">Lemur murinus</name>
    <dbReference type="NCBI Taxonomy" id="30608"/>
    <lineage>
        <taxon>Eukaryota</taxon>
        <taxon>Metazoa</taxon>
        <taxon>Chordata</taxon>
        <taxon>Craniata</taxon>
        <taxon>Vertebrata</taxon>
        <taxon>Euteleostomi</taxon>
        <taxon>Mammalia</taxon>
        <taxon>Eutheria</taxon>
        <taxon>Euarchontoglires</taxon>
        <taxon>Primates</taxon>
        <taxon>Strepsirrhini</taxon>
        <taxon>Lemuriformes</taxon>
        <taxon>Cheirogaleidae</taxon>
        <taxon>Microcebus</taxon>
    </lineage>
</organism>
<reference evidence="1" key="1">
    <citation type="submission" date="2016-12" db="EMBL/GenBank/DDBJ databases">
        <title>Mouse lemur reference genome and diversity panel.</title>
        <authorList>
            <person name="Harris R."/>
            <person name="Larsen P."/>
            <person name="Liu Y."/>
            <person name="Hughes D.S."/>
            <person name="Murali S."/>
            <person name="Raveendran M."/>
            <person name="Korchina V."/>
            <person name="Wang M."/>
            <person name="Jhangiani S."/>
            <person name="Bandaranaike D."/>
            <person name="Bellair M."/>
            <person name="Blankenburg K."/>
            <person name="Chao H."/>
            <person name="Dahdouli M."/>
            <person name="Dinh H."/>
            <person name="Doddapaneni H."/>
            <person name="English A."/>
            <person name="Firestine M."/>
            <person name="Gnanaolivu R."/>
            <person name="Gross S."/>
            <person name="Hernandez B."/>
            <person name="Javaid M."/>
            <person name="Jayaseelan J."/>
            <person name="Jones J."/>
            <person name="Khan Z."/>
            <person name="Kovar C."/>
            <person name="Kurapati P."/>
            <person name="Le B."/>
            <person name="Lee S."/>
            <person name="Li M."/>
            <person name="Mathew T."/>
            <person name="Narasimhan A."/>
            <person name="Ngo D."/>
            <person name="Nguyen L."/>
            <person name="Okwuonu G."/>
            <person name="Ongeri F."/>
            <person name="Osuji N."/>
            <person name="Pu L.-L."/>
            <person name="Puazo M."/>
            <person name="Quiroz J."/>
            <person name="Raj R."/>
            <person name="Rajbhandari K."/>
            <person name="Reid J.G."/>
            <person name="Santibanez J."/>
            <person name="Sexton D."/>
            <person name="Skinner E."/>
            <person name="Vee V."/>
            <person name="Weissenberger G."/>
            <person name="Wu Y."/>
            <person name="Xin Y."/>
            <person name="Han Y."/>
            <person name="Campbell C."/>
            <person name="Brown A."/>
            <person name="Sullivan B."/>
            <person name="Shelton J."/>
            <person name="Brown S."/>
            <person name="Dudchenko O."/>
            <person name="Machol I."/>
            <person name="Durand N."/>
            <person name="Shamim M."/>
            <person name="Lieberman A."/>
            <person name="Muzny D.M."/>
            <person name="Richards S."/>
            <person name="Yoder A."/>
            <person name="Worley K.C."/>
            <person name="Rogers J."/>
            <person name="Gibbs R.A."/>
        </authorList>
    </citation>
    <scope>NUCLEOTIDE SEQUENCE [LARGE SCALE GENOMIC DNA]</scope>
</reference>
<evidence type="ECO:0000313" key="2">
    <source>
        <dbReference type="Proteomes" id="UP000694394"/>
    </source>
</evidence>
<accession>A0A8C5YL11</accession>
<reference evidence="1" key="3">
    <citation type="submission" date="2025-09" db="UniProtKB">
        <authorList>
            <consortium name="Ensembl"/>
        </authorList>
    </citation>
    <scope>IDENTIFICATION</scope>
</reference>
<dbReference type="AlphaFoldDB" id="A0A8C5YL11"/>